<dbReference type="Pfam" id="PF00201">
    <property type="entry name" value="UDPGT"/>
    <property type="match status" value="1"/>
</dbReference>
<dbReference type="InterPro" id="IPR050271">
    <property type="entry name" value="UDP-glycosyltransferase"/>
</dbReference>
<feature type="signal peptide" evidence="5">
    <location>
        <begin position="1"/>
        <end position="21"/>
    </location>
</feature>
<organism evidence="6 7">
    <name type="scientific">Cryptotermes secundus</name>
    <dbReference type="NCBI Taxonomy" id="105785"/>
    <lineage>
        <taxon>Eukaryota</taxon>
        <taxon>Metazoa</taxon>
        <taxon>Ecdysozoa</taxon>
        <taxon>Arthropoda</taxon>
        <taxon>Hexapoda</taxon>
        <taxon>Insecta</taxon>
        <taxon>Pterygota</taxon>
        <taxon>Neoptera</taxon>
        <taxon>Polyneoptera</taxon>
        <taxon>Dictyoptera</taxon>
        <taxon>Blattodea</taxon>
        <taxon>Blattoidea</taxon>
        <taxon>Termitoidae</taxon>
        <taxon>Kalotermitidae</taxon>
        <taxon>Cryptotermitinae</taxon>
        <taxon>Cryptotermes</taxon>
    </lineage>
</organism>
<dbReference type="PANTHER" id="PTHR48043">
    <property type="entry name" value="EG:EG0003.4 PROTEIN-RELATED"/>
    <property type="match status" value="1"/>
</dbReference>
<proteinExistence type="inferred from homology"/>
<dbReference type="InParanoid" id="A0A2J7Q388"/>
<evidence type="ECO:0000256" key="5">
    <source>
        <dbReference type="SAM" id="SignalP"/>
    </source>
</evidence>
<name>A0A2J7Q388_9NEOP</name>
<dbReference type="Proteomes" id="UP000235965">
    <property type="component" value="Unassembled WGS sequence"/>
</dbReference>
<evidence type="ECO:0000256" key="1">
    <source>
        <dbReference type="ARBA" id="ARBA00009995"/>
    </source>
</evidence>
<dbReference type="SUPFAM" id="SSF53756">
    <property type="entry name" value="UDP-Glycosyltransferase/glycogen phosphorylase"/>
    <property type="match status" value="1"/>
</dbReference>
<evidence type="ECO:0000256" key="2">
    <source>
        <dbReference type="ARBA" id="ARBA00022676"/>
    </source>
</evidence>
<keyword evidence="4" id="KW-0472">Membrane</keyword>
<keyword evidence="3 6" id="KW-0808">Transferase</keyword>
<dbReference type="InterPro" id="IPR002213">
    <property type="entry name" value="UDP_glucos_trans"/>
</dbReference>
<keyword evidence="7" id="KW-1185">Reference proteome</keyword>
<dbReference type="EMBL" id="NEVH01019069">
    <property type="protein sequence ID" value="PNF23043.1"/>
    <property type="molecule type" value="Genomic_DNA"/>
</dbReference>
<protein>
    <submittedName>
        <fullName evidence="6">UDP-glucuronosyltransferase 1-8</fullName>
    </submittedName>
</protein>
<keyword evidence="4" id="KW-1133">Transmembrane helix</keyword>
<accession>A0A2J7Q388</accession>
<dbReference type="GO" id="GO:0008194">
    <property type="term" value="F:UDP-glycosyltransferase activity"/>
    <property type="evidence" value="ECO:0007669"/>
    <property type="project" value="InterPro"/>
</dbReference>
<feature type="chain" id="PRO_5014347420" evidence="5">
    <location>
        <begin position="22"/>
        <end position="530"/>
    </location>
</feature>
<dbReference type="OrthoDB" id="5835829at2759"/>
<keyword evidence="4" id="KW-0812">Transmembrane</keyword>
<reference evidence="6 7" key="1">
    <citation type="submission" date="2017-12" db="EMBL/GenBank/DDBJ databases">
        <title>Hemimetabolous genomes reveal molecular basis of termite eusociality.</title>
        <authorList>
            <person name="Harrison M.C."/>
            <person name="Jongepier E."/>
            <person name="Robertson H.M."/>
            <person name="Arning N."/>
            <person name="Bitard-Feildel T."/>
            <person name="Chao H."/>
            <person name="Childers C.P."/>
            <person name="Dinh H."/>
            <person name="Doddapaneni H."/>
            <person name="Dugan S."/>
            <person name="Gowin J."/>
            <person name="Greiner C."/>
            <person name="Han Y."/>
            <person name="Hu H."/>
            <person name="Hughes D.S.T."/>
            <person name="Huylmans A.-K."/>
            <person name="Kemena C."/>
            <person name="Kremer L.P.M."/>
            <person name="Lee S.L."/>
            <person name="Lopez-Ezquerra A."/>
            <person name="Mallet L."/>
            <person name="Monroy-Kuhn J.M."/>
            <person name="Moser A."/>
            <person name="Murali S.C."/>
            <person name="Muzny D.M."/>
            <person name="Otani S."/>
            <person name="Piulachs M.-D."/>
            <person name="Poelchau M."/>
            <person name="Qu J."/>
            <person name="Schaub F."/>
            <person name="Wada-Katsumata A."/>
            <person name="Worley K.C."/>
            <person name="Xie Q."/>
            <person name="Ylla G."/>
            <person name="Poulsen M."/>
            <person name="Gibbs R.A."/>
            <person name="Schal C."/>
            <person name="Richards S."/>
            <person name="Belles X."/>
            <person name="Korb J."/>
            <person name="Bornberg-Bauer E."/>
        </authorList>
    </citation>
    <scope>NUCLEOTIDE SEQUENCE [LARGE SCALE GENOMIC DNA]</scope>
    <source>
        <tissue evidence="6">Whole body</tissue>
    </source>
</reference>
<keyword evidence="2" id="KW-0328">Glycosyltransferase</keyword>
<dbReference type="PANTHER" id="PTHR48043:SF159">
    <property type="entry name" value="EG:EG0003.4 PROTEIN-RELATED"/>
    <property type="match status" value="1"/>
</dbReference>
<gene>
    <name evidence="6" type="primary">UGT1A8</name>
    <name evidence="6" type="ORF">B7P43_G09830</name>
</gene>
<dbReference type="CDD" id="cd03784">
    <property type="entry name" value="GT1_Gtf-like"/>
    <property type="match status" value="1"/>
</dbReference>
<evidence type="ECO:0000313" key="6">
    <source>
        <dbReference type="EMBL" id="PNF23043.1"/>
    </source>
</evidence>
<comment type="caution">
    <text evidence="6">The sequence shown here is derived from an EMBL/GenBank/DDBJ whole genome shotgun (WGS) entry which is preliminary data.</text>
</comment>
<comment type="similarity">
    <text evidence="1">Belongs to the UDP-glycosyltransferase family.</text>
</comment>
<sequence length="530" mass="59930">MAGKLYILVALVVALLTTSESAHILGVFPIPAKSHNIVFSALTRELARRGHQVTVISPFREKNPIPNLTEIEVKLDLTDDFSGNLFNLRHKGTLELSRSQWKSAPAFCVSIFQHPQVQTFIHSKHHHFDAIIVETFANECVLGFAHKFQALIIQICQFGGTHWMGDWLGNPNPYAYIPDAFLDYSSHMSFGERLVNTLTGVYWRTGQEFYSIPRQEAVMRQYFNDTDDIPPLADIVRNTSLLLLNNHFSLNYPRPLVPNMIEVGGMHVQTAKKLPEDLQIYLDEAPNGVIYFSMGSLLQGSQMPDSVRKAFVEAFSKLEQKVLWKWETDSLPGQPNNVKLGKWLPQADILGEVPVPCAAHPNVRLFITHGGLLSKQEAINRGVPLLGIPVYGDQYLNVRKAESLGYGIRLEFDNITAESVLWAIQTALQPRYRENAQRLSRIYRDQPLTPLEQAAFWTEYVIRHKGAPHMRSAALDLTWYQYFLLDVIAVLALAVGVFLLLALLISRAIFRKLCGATPKDKNARHKKKIN</sequence>
<feature type="transmembrane region" description="Helical" evidence="4">
    <location>
        <begin position="479"/>
        <end position="505"/>
    </location>
</feature>
<evidence type="ECO:0000256" key="3">
    <source>
        <dbReference type="ARBA" id="ARBA00022679"/>
    </source>
</evidence>
<dbReference type="FunCoup" id="A0A2J7Q388">
    <property type="interactions" value="357"/>
</dbReference>
<evidence type="ECO:0000313" key="7">
    <source>
        <dbReference type="Proteomes" id="UP000235965"/>
    </source>
</evidence>
<evidence type="ECO:0000256" key="4">
    <source>
        <dbReference type="SAM" id="Phobius"/>
    </source>
</evidence>
<dbReference type="FunFam" id="3.40.50.2000:FF:000050">
    <property type="entry name" value="UDP-glucuronosyltransferase"/>
    <property type="match status" value="1"/>
</dbReference>
<keyword evidence="5" id="KW-0732">Signal</keyword>
<dbReference type="AlphaFoldDB" id="A0A2J7Q388"/>
<dbReference type="Gene3D" id="3.40.50.2000">
    <property type="entry name" value="Glycogen Phosphorylase B"/>
    <property type="match status" value="2"/>
</dbReference>